<dbReference type="OrthoDB" id="6591885at2759"/>
<dbReference type="EMBL" id="UXUI01011310">
    <property type="protein sequence ID" value="VDD96134.1"/>
    <property type="molecule type" value="Genomic_DNA"/>
</dbReference>
<sequence length="229" mass="26398">MHSIMETSKPILQKAVQLDTEGDPEGAIKHYAEGVSILMKCLSCDDASPSQLVSVRETIGKYLSRAETLKNRMPVVLVERIQIKSDSKGYGYDKIFSKCFDNSVTEVFVQDGYIRLHHQIVNFVKFCELCVMKATNLKKIELRTQKGDGSNEVPLMELKQSFEEKNVIFSFYYDENLHDREIRFNNGWIVKIGRGLDYFKKSNRFALGSYELNLRKCLETTVDLFQVKK</sequence>
<dbReference type="Gene3D" id="1.20.58.80">
    <property type="entry name" value="Phosphotransferase system, lactose/cellobiose-type IIA subunit"/>
    <property type="match status" value="1"/>
</dbReference>
<dbReference type="Gene3D" id="3.30.870.30">
    <property type="entry name" value="MITD, C-terminal phospholipase D-like domain"/>
    <property type="match status" value="1"/>
</dbReference>
<dbReference type="WBParaSite" id="EVEC_0001158901-mRNA-1">
    <property type="protein sequence ID" value="EVEC_0001158901-mRNA-1"/>
    <property type="gene ID" value="EVEC_0001158901"/>
</dbReference>
<keyword evidence="4" id="KW-1185">Reference proteome</keyword>
<reference evidence="3 4" key="2">
    <citation type="submission" date="2018-10" db="EMBL/GenBank/DDBJ databases">
        <authorList>
            <consortium name="Pathogen Informatics"/>
        </authorList>
    </citation>
    <scope>NUCLEOTIDE SEQUENCE [LARGE SCALE GENOMIC DNA]</scope>
</reference>
<dbReference type="SUPFAM" id="SSF116846">
    <property type="entry name" value="MIT domain"/>
    <property type="match status" value="1"/>
</dbReference>
<evidence type="ECO:0000259" key="1">
    <source>
        <dbReference type="Pfam" id="PF04212"/>
    </source>
</evidence>
<dbReference type="InterPro" id="IPR032341">
    <property type="entry name" value="MITD1_C"/>
</dbReference>
<protein>
    <submittedName>
        <fullName evidence="5">MIT domain-containing protein</fullName>
    </submittedName>
</protein>
<dbReference type="Pfam" id="PF04212">
    <property type="entry name" value="MIT"/>
    <property type="match status" value="1"/>
</dbReference>
<dbReference type="AlphaFoldDB" id="A0A0N4VL36"/>
<evidence type="ECO:0000259" key="2">
    <source>
        <dbReference type="Pfam" id="PF16565"/>
    </source>
</evidence>
<organism evidence="5">
    <name type="scientific">Enterobius vermicularis</name>
    <name type="common">Human pinworm</name>
    <dbReference type="NCBI Taxonomy" id="51028"/>
    <lineage>
        <taxon>Eukaryota</taxon>
        <taxon>Metazoa</taxon>
        <taxon>Ecdysozoa</taxon>
        <taxon>Nematoda</taxon>
        <taxon>Chromadorea</taxon>
        <taxon>Rhabditida</taxon>
        <taxon>Spirurina</taxon>
        <taxon>Oxyuridomorpha</taxon>
        <taxon>Oxyuroidea</taxon>
        <taxon>Oxyuridae</taxon>
        <taxon>Enterobius</taxon>
    </lineage>
</organism>
<proteinExistence type="predicted"/>
<evidence type="ECO:0000313" key="3">
    <source>
        <dbReference type="EMBL" id="VDD96134.1"/>
    </source>
</evidence>
<evidence type="ECO:0000313" key="4">
    <source>
        <dbReference type="Proteomes" id="UP000274131"/>
    </source>
</evidence>
<dbReference type="InterPro" id="IPR052817">
    <property type="entry name" value="MIT_domain_contain_protein1"/>
</dbReference>
<dbReference type="PANTHER" id="PTHR21222">
    <property type="entry name" value="MIT DOMAIN-CONTAINING PROTEIN 1"/>
    <property type="match status" value="1"/>
</dbReference>
<feature type="domain" description="MIT" evidence="1">
    <location>
        <begin position="9"/>
        <end position="71"/>
    </location>
</feature>
<dbReference type="InterPro" id="IPR007330">
    <property type="entry name" value="MIT_dom"/>
</dbReference>
<dbReference type="Pfam" id="PF16565">
    <property type="entry name" value="MIT_C"/>
    <property type="match status" value="1"/>
</dbReference>
<accession>A0A0N4VL36</accession>
<feature type="domain" description="MITD1 C-terminal phospholipase D-like" evidence="2">
    <location>
        <begin position="89"/>
        <end position="225"/>
    </location>
</feature>
<dbReference type="STRING" id="51028.A0A0N4VL36"/>
<dbReference type="PANTHER" id="PTHR21222:SF1">
    <property type="entry name" value="MIT DOMAIN-CONTAINING PROTEIN 1"/>
    <property type="match status" value="1"/>
</dbReference>
<evidence type="ECO:0000313" key="5">
    <source>
        <dbReference type="WBParaSite" id="EVEC_0001158901-mRNA-1"/>
    </source>
</evidence>
<dbReference type="InterPro" id="IPR038113">
    <property type="entry name" value="MITD1_C_sf"/>
</dbReference>
<dbReference type="Proteomes" id="UP000274131">
    <property type="component" value="Unassembled WGS sequence"/>
</dbReference>
<name>A0A0N4VL36_ENTVE</name>
<gene>
    <name evidence="3" type="ORF">EVEC_LOCUS10885</name>
</gene>
<dbReference type="InterPro" id="IPR036181">
    <property type="entry name" value="MIT_dom_sf"/>
</dbReference>
<reference evidence="5" key="1">
    <citation type="submission" date="2017-02" db="UniProtKB">
        <authorList>
            <consortium name="WormBaseParasite"/>
        </authorList>
    </citation>
    <scope>IDENTIFICATION</scope>
</reference>